<feature type="compositionally biased region" description="Low complexity" evidence="1">
    <location>
        <begin position="142"/>
        <end position="154"/>
    </location>
</feature>
<dbReference type="GO" id="GO:0016020">
    <property type="term" value="C:membrane"/>
    <property type="evidence" value="ECO:0007669"/>
    <property type="project" value="TreeGrafter"/>
</dbReference>
<feature type="compositionally biased region" description="Basic residues" evidence="1">
    <location>
        <begin position="80"/>
        <end position="89"/>
    </location>
</feature>
<feature type="non-terminal residue" evidence="2">
    <location>
        <position position="367"/>
    </location>
</feature>
<evidence type="ECO:0000313" key="2">
    <source>
        <dbReference type="EMBL" id="CAL4075778.1"/>
    </source>
</evidence>
<dbReference type="EMBL" id="CAXKWB010004909">
    <property type="protein sequence ID" value="CAL4075778.1"/>
    <property type="molecule type" value="Genomic_DNA"/>
</dbReference>
<feature type="region of interest" description="Disordered" evidence="1">
    <location>
        <begin position="268"/>
        <end position="319"/>
    </location>
</feature>
<dbReference type="GO" id="GO:0000138">
    <property type="term" value="C:Golgi trans cisterna"/>
    <property type="evidence" value="ECO:0007669"/>
    <property type="project" value="TreeGrafter"/>
</dbReference>
<keyword evidence="3" id="KW-1185">Reference proteome</keyword>
<name>A0AAV2QBK5_MEGNR</name>
<dbReference type="InterPro" id="IPR026705">
    <property type="entry name" value="Hid-1/Ecm30"/>
</dbReference>
<feature type="region of interest" description="Disordered" evidence="1">
    <location>
        <begin position="132"/>
        <end position="204"/>
    </location>
</feature>
<feature type="compositionally biased region" description="Polar residues" evidence="1">
    <location>
        <begin position="268"/>
        <end position="280"/>
    </location>
</feature>
<dbReference type="GO" id="GO:0005797">
    <property type="term" value="C:Golgi medial cisterna"/>
    <property type="evidence" value="ECO:0007669"/>
    <property type="project" value="TreeGrafter"/>
</dbReference>
<evidence type="ECO:0000256" key="1">
    <source>
        <dbReference type="SAM" id="MobiDB-lite"/>
    </source>
</evidence>
<feature type="region of interest" description="Disordered" evidence="1">
    <location>
        <begin position="79"/>
        <end position="120"/>
    </location>
</feature>
<dbReference type="AlphaFoldDB" id="A0AAV2QBK5"/>
<sequence length="367" mass="39961">MSMVASSKLLHLLEAFSTPWFLFSAPHHHHLVFFLLETFNNIIQYQFDGNSNLVYTIIRKRQVFHALANLPSDYNSINKSLHRRGKSRSLVRQPSGELSKGPQHTFEGAQPAQPAQPGTKTATLAAMPDLEKMTEKESAHPSSQQLHDLSLSSQNHNGDLVSPVSPTTADAPPSLPIMTTDEFTNNDHSDKSCSLPKGTGIQPPVEHQIFTKDNVEAEEKHLPRLEDGSEIEGSNNVVGLASMMSCAAVEDQEGPVGLLLPWEATGSTPFTDADGNTNMGIPTYPDTPVHGKPAVDAPQSPALSLKSGQSECSDKSSVQSSARSQAASNQWCPSSSWVLSWKTKLPLQTIMRLLQVLVPQVEKICID</sequence>
<dbReference type="Pfam" id="PF09742">
    <property type="entry name" value="Dymeclin"/>
    <property type="match status" value="1"/>
</dbReference>
<proteinExistence type="predicted"/>
<gene>
    <name evidence="2" type="ORF">MNOR_LOCUS9929</name>
</gene>
<dbReference type="Proteomes" id="UP001497623">
    <property type="component" value="Unassembled WGS sequence"/>
</dbReference>
<organism evidence="2 3">
    <name type="scientific">Meganyctiphanes norvegica</name>
    <name type="common">Northern krill</name>
    <name type="synonym">Thysanopoda norvegica</name>
    <dbReference type="NCBI Taxonomy" id="48144"/>
    <lineage>
        <taxon>Eukaryota</taxon>
        <taxon>Metazoa</taxon>
        <taxon>Ecdysozoa</taxon>
        <taxon>Arthropoda</taxon>
        <taxon>Crustacea</taxon>
        <taxon>Multicrustacea</taxon>
        <taxon>Malacostraca</taxon>
        <taxon>Eumalacostraca</taxon>
        <taxon>Eucarida</taxon>
        <taxon>Euphausiacea</taxon>
        <taxon>Euphausiidae</taxon>
        <taxon>Meganyctiphanes</taxon>
    </lineage>
</organism>
<evidence type="ECO:0000313" key="3">
    <source>
        <dbReference type="Proteomes" id="UP001497623"/>
    </source>
</evidence>
<reference evidence="2 3" key="1">
    <citation type="submission" date="2024-05" db="EMBL/GenBank/DDBJ databases">
        <authorList>
            <person name="Wallberg A."/>
        </authorList>
    </citation>
    <scope>NUCLEOTIDE SEQUENCE [LARGE SCALE GENOMIC DNA]</scope>
</reference>
<dbReference type="PANTHER" id="PTHR21575:SF12">
    <property type="entry name" value="PROTEIN HID1"/>
    <property type="match status" value="1"/>
</dbReference>
<comment type="caution">
    <text evidence="2">The sequence shown here is derived from an EMBL/GenBank/DDBJ whole genome shotgun (WGS) entry which is preliminary data.</text>
</comment>
<dbReference type="PANTHER" id="PTHR21575">
    <property type="entry name" value="PROTEIN HID1"/>
    <property type="match status" value="1"/>
</dbReference>
<accession>A0AAV2QBK5</accession>
<protein>
    <submittedName>
        <fullName evidence="2">Uncharacterized protein</fullName>
    </submittedName>
</protein>